<keyword evidence="4" id="KW-1185">Reference proteome</keyword>
<evidence type="ECO:0000313" key="3">
    <source>
        <dbReference type="EMBL" id="NNH72939.1"/>
    </source>
</evidence>
<dbReference type="EMBL" id="JABELX010000007">
    <property type="protein sequence ID" value="NNH72040.1"/>
    <property type="molecule type" value="Genomic_DNA"/>
</dbReference>
<name>A0A849CCY5_9NOCA</name>
<evidence type="ECO:0000313" key="1">
    <source>
        <dbReference type="EMBL" id="NNH69470.1"/>
    </source>
</evidence>
<dbReference type="Proteomes" id="UP000586827">
    <property type="component" value="Unassembled WGS sequence"/>
</dbReference>
<evidence type="ECO:0000313" key="2">
    <source>
        <dbReference type="EMBL" id="NNH72040.1"/>
    </source>
</evidence>
<gene>
    <name evidence="1" type="ORF">HLB23_06225</name>
    <name evidence="2" type="ORF">HLB23_19625</name>
    <name evidence="3" type="ORF">HLB23_24280</name>
</gene>
<feature type="non-terminal residue" evidence="3">
    <location>
        <position position="1"/>
    </location>
</feature>
<dbReference type="EMBL" id="JABELX010000002">
    <property type="protein sequence ID" value="NNH69470.1"/>
    <property type="molecule type" value="Genomic_DNA"/>
</dbReference>
<proteinExistence type="predicted"/>
<sequence>IRIAQRILAMAAAIWHNNLIGAPVTRSLIAYDH</sequence>
<dbReference type="AlphaFoldDB" id="A0A849CCY5"/>
<evidence type="ECO:0000313" key="4">
    <source>
        <dbReference type="Proteomes" id="UP000586827"/>
    </source>
</evidence>
<reference evidence="3 4" key="1">
    <citation type="submission" date="2020-05" db="EMBL/GenBank/DDBJ databases">
        <title>MicrobeNet Type strains.</title>
        <authorList>
            <person name="Nicholson A.C."/>
        </authorList>
    </citation>
    <scope>NUCLEOTIDE SEQUENCE [LARGE SCALE GENOMIC DNA]</scope>
    <source>
        <strain evidence="3 4">JCM 3224</strain>
    </source>
</reference>
<dbReference type="EMBL" id="JABELX010000008">
    <property type="protein sequence ID" value="NNH72939.1"/>
    <property type="molecule type" value="Genomic_DNA"/>
</dbReference>
<comment type="caution">
    <text evidence="3">The sequence shown here is derived from an EMBL/GenBank/DDBJ whole genome shotgun (WGS) entry which is preliminary data.</text>
</comment>
<organism evidence="3 4">
    <name type="scientific">Nocardia uniformis</name>
    <dbReference type="NCBI Taxonomy" id="53432"/>
    <lineage>
        <taxon>Bacteria</taxon>
        <taxon>Bacillati</taxon>
        <taxon>Actinomycetota</taxon>
        <taxon>Actinomycetes</taxon>
        <taxon>Mycobacteriales</taxon>
        <taxon>Nocardiaceae</taxon>
        <taxon>Nocardia</taxon>
    </lineage>
</organism>
<accession>A0A849CCY5</accession>
<protein>
    <submittedName>
        <fullName evidence="3">IS982 family transposase</fullName>
    </submittedName>
</protein>